<name>A0A1A9W1G9_9MUSC</name>
<dbReference type="PANTHER" id="PTHR11266">
    <property type="entry name" value="PEROXISOMAL MEMBRANE PROTEIN 2, PXMP2 MPV17"/>
    <property type="match status" value="1"/>
</dbReference>
<dbReference type="GO" id="GO:0061668">
    <property type="term" value="P:mitochondrial ribosome assembly"/>
    <property type="evidence" value="ECO:0007669"/>
    <property type="project" value="TreeGrafter"/>
</dbReference>
<comment type="similarity">
    <text evidence="2">Belongs to the peroxisomal membrane protein PXMP2/4 family.</text>
</comment>
<keyword evidence="7" id="KW-1185">Reference proteome</keyword>
<dbReference type="EnsemblMetazoa" id="GBRI002912-RA">
    <property type="protein sequence ID" value="GBRI002912-PA"/>
    <property type="gene ID" value="GBRI002912"/>
</dbReference>
<dbReference type="STRING" id="37001.A0A1A9W1G9"/>
<evidence type="ECO:0000256" key="3">
    <source>
        <dbReference type="ARBA" id="ARBA00022692"/>
    </source>
</evidence>
<evidence type="ECO:0000256" key="2">
    <source>
        <dbReference type="ARBA" id="ARBA00006824"/>
    </source>
</evidence>
<evidence type="ECO:0000256" key="1">
    <source>
        <dbReference type="ARBA" id="ARBA00004141"/>
    </source>
</evidence>
<dbReference type="GO" id="GO:0016020">
    <property type="term" value="C:membrane"/>
    <property type="evidence" value="ECO:0007669"/>
    <property type="project" value="UniProtKB-SubCell"/>
</dbReference>
<accession>A0A1A9W1G9</accession>
<dbReference type="GO" id="GO:0005739">
    <property type="term" value="C:mitochondrion"/>
    <property type="evidence" value="ECO:0007669"/>
    <property type="project" value="TreeGrafter"/>
</dbReference>
<protein>
    <recommendedName>
        <fullName evidence="8">Mpv17-like protein 2</fullName>
    </recommendedName>
</protein>
<sequence length="398" mass="44267">MLILLRSAWKSLARHNTVRVIRNLHNQAFSSKFLLFTNMGISCILGSAGDVLEQNYEIYEGELKRWNPIRTLHMGISGLSVGVVCHYWYQYLDNRLPNRTFKVVLQKIFLDQVVGSPIYIACFFITMGLLEKKSNQEILDEMREKAWKLYVAEWVVWPVAQFVNFYWLPTRYRVCSTTIPLSFSVIFDPGVRAVEIPVPPEEPEEVVEVTPLRDVPLFKLVVEEVAIWPPLDSKGGTFKLVPVDAESISIESMLIDDDEEPKFKPVVVVLGAFVVPTPCVTAVGAPTAPVVEFKTALIPGVIGLTTATGGLPCAKPLPRLALFSAPAPNNVEVLSLRFSGFGLRPVMLNNAVAALQPPSISNERFSKISVIPLLSASNSHLNLNSSLSNRLKYRSTNS</sequence>
<keyword evidence="5" id="KW-0472">Membrane</keyword>
<keyword evidence="4" id="KW-1133">Transmembrane helix</keyword>
<dbReference type="PANTHER" id="PTHR11266:SF8">
    <property type="entry name" value="MPV17-LIKE PROTEIN 2"/>
    <property type="match status" value="1"/>
</dbReference>
<reference evidence="6" key="2">
    <citation type="submission" date="2020-05" db="UniProtKB">
        <authorList>
            <consortium name="EnsemblMetazoa"/>
        </authorList>
    </citation>
    <scope>IDENTIFICATION</scope>
    <source>
        <strain evidence="6">IAEA</strain>
    </source>
</reference>
<reference evidence="7" key="1">
    <citation type="submission" date="2014-03" db="EMBL/GenBank/DDBJ databases">
        <authorList>
            <person name="Aksoy S."/>
            <person name="Warren W."/>
            <person name="Wilson R.K."/>
        </authorList>
    </citation>
    <scope>NUCLEOTIDE SEQUENCE [LARGE SCALE GENOMIC DNA]</scope>
    <source>
        <strain evidence="7">IAEA</strain>
    </source>
</reference>
<comment type="subcellular location">
    <subcellularLocation>
        <location evidence="1">Membrane</location>
        <topology evidence="1">Multi-pass membrane protein</topology>
    </subcellularLocation>
</comment>
<organism evidence="6 7">
    <name type="scientific">Glossina brevipalpis</name>
    <dbReference type="NCBI Taxonomy" id="37001"/>
    <lineage>
        <taxon>Eukaryota</taxon>
        <taxon>Metazoa</taxon>
        <taxon>Ecdysozoa</taxon>
        <taxon>Arthropoda</taxon>
        <taxon>Hexapoda</taxon>
        <taxon>Insecta</taxon>
        <taxon>Pterygota</taxon>
        <taxon>Neoptera</taxon>
        <taxon>Endopterygota</taxon>
        <taxon>Diptera</taxon>
        <taxon>Brachycera</taxon>
        <taxon>Muscomorpha</taxon>
        <taxon>Hippoboscoidea</taxon>
        <taxon>Glossinidae</taxon>
        <taxon>Glossina</taxon>
    </lineage>
</organism>
<dbReference type="Pfam" id="PF04117">
    <property type="entry name" value="Mpv17_PMP22"/>
    <property type="match status" value="1"/>
</dbReference>
<evidence type="ECO:0000313" key="7">
    <source>
        <dbReference type="Proteomes" id="UP000091820"/>
    </source>
</evidence>
<proteinExistence type="inferred from homology"/>
<evidence type="ECO:0000256" key="5">
    <source>
        <dbReference type="ARBA" id="ARBA00023136"/>
    </source>
</evidence>
<dbReference type="AlphaFoldDB" id="A0A1A9W1G9"/>
<dbReference type="Proteomes" id="UP000091820">
    <property type="component" value="Unassembled WGS sequence"/>
</dbReference>
<dbReference type="InterPro" id="IPR007248">
    <property type="entry name" value="Mpv17_PMP22"/>
</dbReference>
<evidence type="ECO:0000313" key="6">
    <source>
        <dbReference type="EnsemblMetazoa" id="GBRI002912-PA"/>
    </source>
</evidence>
<keyword evidence="3" id="KW-0812">Transmembrane</keyword>
<evidence type="ECO:0008006" key="8">
    <source>
        <dbReference type="Google" id="ProtNLM"/>
    </source>
</evidence>
<dbReference type="VEuPathDB" id="VectorBase:GBRI002912"/>
<evidence type="ECO:0000256" key="4">
    <source>
        <dbReference type="ARBA" id="ARBA00022989"/>
    </source>
</evidence>